<keyword evidence="9" id="KW-1185">Reference proteome</keyword>
<comment type="similarity">
    <text evidence="6">Belongs to the SMC family.</text>
</comment>
<evidence type="ECO:0000256" key="1">
    <source>
        <dbReference type="ARBA" id="ARBA00022490"/>
    </source>
</evidence>
<dbReference type="HAMAP" id="MF_01894">
    <property type="entry name" value="Smc_prok"/>
    <property type="match status" value="1"/>
</dbReference>
<keyword evidence="4 6" id="KW-0175">Coiled coil</keyword>
<keyword evidence="3 6" id="KW-0067">ATP-binding</keyword>
<gene>
    <name evidence="6 8" type="primary">smc</name>
    <name evidence="8" type="ORF">U7230_05300</name>
</gene>
<evidence type="ECO:0000256" key="6">
    <source>
        <dbReference type="HAMAP-Rule" id="MF_01894"/>
    </source>
</evidence>
<dbReference type="Gene3D" id="1.10.287.1490">
    <property type="match status" value="1"/>
</dbReference>
<name>A0ABZ1C0F5_9FIRM</name>
<comment type="domain">
    <text evidence="6">Contains large globular domains required for ATP hydrolysis at each terminus and a third globular domain forming a flexible hinge near the middle of the molecule. These domains are separated by coiled-coil structures.</text>
</comment>
<dbReference type="RefSeq" id="WP_324717697.1">
    <property type="nucleotide sequence ID" value="NZ_CP141615.1"/>
</dbReference>
<dbReference type="SMART" id="SM00968">
    <property type="entry name" value="SMC_hinge"/>
    <property type="match status" value="1"/>
</dbReference>
<dbReference type="SUPFAM" id="SSF75553">
    <property type="entry name" value="Smc hinge domain"/>
    <property type="match status" value="1"/>
</dbReference>
<evidence type="ECO:0000259" key="7">
    <source>
        <dbReference type="SMART" id="SM00968"/>
    </source>
</evidence>
<evidence type="ECO:0000313" key="8">
    <source>
        <dbReference type="EMBL" id="WRP18424.1"/>
    </source>
</evidence>
<dbReference type="Gene3D" id="3.40.50.300">
    <property type="entry name" value="P-loop containing nucleotide triphosphate hydrolases"/>
    <property type="match status" value="2"/>
</dbReference>
<reference evidence="8 9" key="1">
    <citation type="journal article" date="2024" name="Front. Microbiol.">
        <title>Novel thermophilic genera Geochorda gen. nov. and Carboxydochorda gen. nov. from the deep terrestrial subsurface reveal the ecophysiological diversity in the class Limnochordia.</title>
        <authorList>
            <person name="Karnachuk O.V."/>
            <person name="Lukina A.P."/>
            <person name="Avakyan M.R."/>
            <person name="Kadnikov V.V."/>
            <person name="Begmatov S."/>
            <person name="Beletsky A.V."/>
            <person name="Vlasova K.G."/>
            <person name="Novikov A.A."/>
            <person name="Shcherbakova V.A."/>
            <person name="Mardanov A.V."/>
            <person name="Ravin N.V."/>
        </authorList>
    </citation>
    <scope>NUCLEOTIDE SEQUENCE [LARGE SCALE GENOMIC DNA]</scope>
    <source>
        <strain evidence="8 9">L945</strain>
    </source>
</reference>
<accession>A0ABZ1C0F5</accession>
<dbReference type="InterPro" id="IPR011890">
    <property type="entry name" value="SMC_prok"/>
</dbReference>
<dbReference type="InterPro" id="IPR010935">
    <property type="entry name" value="SMC_hinge"/>
</dbReference>
<dbReference type="Pfam" id="PF06470">
    <property type="entry name" value="SMC_hinge"/>
    <property type="match status" value="1"/>
</dbReference>
<comment type="subcellular location">
    <subcellularLocation>
        <location evidence="6">Cytoplasm</location>
    </subcellularLocation>
</comment>
<dbReference type="InterPro" id="IPR027417">
    <property type="entry name" value="P-loop_NTPase"/>
</dbReference>
<organism evidence="8 9">
    <name type="scientific">Carboxydichorda subterranea</name>
    <dbReference type="NCBI Taxonomy" id="3109565"/>
    <lineage>
        <taxon>Bacteria</taxon>
        <taxon>Bacillati</taxon>
        <taxon>Bacillota</taxon>
        <taxon>Limnochordia</taxon>
        <taxon>Limnochordales</taxon>
        <taxon>Geochordaceae</taxon>
        <taxon>Carboxydichorda</taxon>
    </lineage>
</organism>
<sequence length="1200" mass="134070">MKRLDLYGFKSFGRRVSVELEQGLNAIVGPNGCGKSNLLDAIRWALGEPSARSLRGGRTEDIIFGGTKDVRPLGMAEVVLTFDNTDGALGLPHHEVALTRRAYRSGQSFFAINGVPCRLRDIQDLLARANFGARSHVLVSQGTAETLAVSGGDERRAALDEVAGIARYRHVALLARLARDRALQEMDRAQAVLAEMGRHVAFLERQAARARRAQEVSTALRQVEAELVRREAVAAKAQLEQATSAHEHARAQVDRARALLQEQRTRQQALLAEQERLDRTLDEQARETETARRSLFDKQHELARASDREFQAHERLERAQREMEELRREIEAREADLARSRARGRQLAAALAEAEARHQAVAQELSAATRDLSAREAALEGQRAALLEALESVARARNDLLDASRREQSVHKEREALARRLEELAARRQELASELSDLEQELSEVEELLARRRHEHEEARRALVQAEQAVRAEQERLHRALAEADRLAARARAIEQAFDELEGFSRGVRAIMAAKAPWREAVHGPLAQLIQVPDGLEEAAMAALGAFVEAVVVDSAEAARQAIEYLRERRQGWITLLPLDFLRVRRLDEAEARRLTAMPGVVGLACDLLDVSPALRPALEYATARVLVVESLSDAISAGRQGGGLARIVTRRGEVVVPGGPVSGGHREHSRSELLARRREWRAVRQELEQAVALRRRSEEALQAARRKWQALGEQARALEAEVGQLQARSQAMRARQEALGAEQSRLQREAALLEAQGSRWEAEASQHARAQEELKAHLLQHQQQEQQHRERLGALSADLEAVRKKRQELEAGLVRAVEELEALRAEERVAAAEARRLEQELERLRQRLQQGEAESQAAREEAGRAHALSVELAEEVRALQARLGRGQDDHDRLRQQLSEVRRQLEEVRQQSEHLERTVEAHAGAMARADRGLVTAQERWRQAMQQLRHYLGASVTDPAAVVPFSEELASASRARLEERRRELQAELEQVGPVDLQAIQAYEEARTEYEQRSAGHDDVRSSLARLARWQQELDELSARRLVQALDAASAAFDATIRRLFEGGEGRLRLEGVHPLDSRVQIDVRLPAKRPQPIVALSGGERALVSAAFIFALQQVKPSPLCVFDELDASLDEANLERLLSVVRDMAARRQILFITHRQRTMEAASSLFGVTMDEQGLSRLLVLKLGEVPRVLGGELEATPA</sequence>
<feature type="coiled-coil region" evidence="6">
    <location>
        <begin position="186"/>
        <end position="371"/>
    </location>
</feature>
<feature type="coiled-coil region" evidence="6">
    <location>
        <begin position="671"/>
        <end position="925"/>
    </location>
</feature>
<dbReference type="SUPFAM" id="SSF52540">
    <property type="entry name" value="P-loop containing nucleoside triphosphate hydrolases"/>
    <property type="match status" value="1"/>
</dbReference>
<feature type="domain" description="SMC hinge" evidence="7">
    <location>
        <begin position="520"/>
        <end position="639"/>
    </location>
</feature>
<dbReference type="Proteomes" id="UP001332192">
    <property type="component" value="Chromosome"/>
</dbReference>
<feature type="coiled-coil region" evidence="6">
    <location>
        <begin position="407"/>
        <end position="497"/>
    </location>
</feature>
<evidence type="ECO:0000256" key="5">
    <source>
        <dbReference type="ARBA" id="ARBA00023125"/>
    </source>
</evidence>
<evidence type="ECO:0000256" key="3">
    <source>
        <dbReference type="ARBA" id="ARBA00022840"/>
    </source>
</evidence>
<keyword evidence="2 6" id="KW-0547">Nucleotide-binding</keyword>
<evidence type="ECO:0000256" key="2">
    <source>
        <dbReference type="ARBA" id="ARBA00022741"/>
    </source>
</evidence>
<dbReference type="EMBL" id="CP141615">
    <property type="protein sequence ID" value="WRP18424.1"/>
    <property type="molecule type" value="Genomic_DNA"/>
</dbReference>
<feature type="binding site" evidence="6">
    <location>
        <begin position="30"/>
        <end position="37"/>
    </location>
    <ligand>
        <name>ATP</name>
        <dbReference type="ChEBI" id="CHEBI:30616"/>
    </ligand>
</feature>
<keyword evidence="5 6" id="KW-0238">DNA-binding</keyword>
<dbReference type="InterPro" id="IPR003395">
    <property type="entry name" value="RecF/RecN/SMC_N"/>
</dbReference>
<dbReference type="Gene3D" id="1.20.1060.20">
    <property type="match status" value="1"/>
</dbReference>
<comment type="function">
    <text evidence="6">Required for chromosome condensation and partitioning.</text>
</comment>
<proteinExistence type="inferred from homology"/>
<dbReference type="PANTHER" id="PTHR43977">
    <property type="entry name" value="STRUCTURAL MAINTENANCE OF CHROMOSOMES PROTEIN 3"/>
    <property type="match status" value="1"/>
</dbReference>
<dbReference type="PIRSF" id="PIRSF005719">
    <property type="entry name" value="SMC"/>
    <property type="match status" value="1"/>
</dbReference>
<evidence type="ECO:0000313" key="9">
    <source>
        <dbReference type="Proteomes" id="UP001332192"/>
    </source>
</evidence>
<keyword evidence="1 6" id="KW-0963">Cytoplasm</keyword>
<dbReference type="Gene3D" id="3.30.70.1620">
    <property type="match status" value="1"/>
</dbReference>
<evidence type="ECO:0000256" key="4">
    <source>
        <dbReference type="ARBA" id="ARBA00023054"/>
    </source>
</evidence>
<dbReference type="Pfam" id="PF02463">
    <property type="entry name" value="SMC_N"/>
    <property type="match status" value="1"/>
</dbReference>
<protein>
    <recommendedName>
        <fullName evidence="6">Chromosome partition protein Smc</fullName>
    </recommendedName>
</protein>
<dbReference type="NCBIfam" id="TIGR02168">
    <property type="entry name" value="SMC_prok_B"/>
    <property type="match status" value="1"/>
</dbReference>
<dbReference type="InterPro" id="IPR036277">
    <property type="entry name" value="SMC_hinge_sf"/>
</dbReference>
<comment type="subunit">
    <text evidence="6">Homodimer.</text>
</comment>
<dbReference type="InterPro" id="IPR024704">
    <property type="entry name" value="SMC"/>
</dbReference>